<protein>
    <submittedName>
        <fullName evidence="2">Type VI secretion system tube protein Hcp</fullName>
    </submittedName>
</protein>
<dbReference type="InterPro" id="IPR036624">
    <property type="entry name" value="Hcp1-lik_sf"/>
</dbReference>
<dbReference type="InterPro" id="IPR008514">
    <property type="entry name" value="T6SS_Hcp"/>
</dbReference>
<dbReference type="PANTHER" id="PTHR36152">
    <property type="entry name" value="CYTOPLASMIC PROTEIN-RELATED"/>
    <property type="match status" value="1"/>
</dbReference>
<feature type="signal peptide" evidence="1">
    <location>
        <begin position="1"/>
        <end position="30"/>
    </location>
</feature>
<dbReference type="RefSeq" id="WP_322608319.1">
    <property type="nucleotide sequence ID" value="NZ_JARVCO010000010.1"/>
</dbReference>
<evidence type="ECO:0000313" key="2">
    <source>
        <dbReference type="EMBL" id="MDZ8118520.1"/>
    </source>
</evidence>
<keyword evidence="1" id="KW-0732">Signal</keyword>
<dbReference type="EMBL" id="JARVCO010000010">
    <property type="protein sequence ID" value="MDZ8118520.1"/>
    <property type="molecule type" value="Genomic_DNA"/>
</dbReference>
<dbReference type="InterPro" id="IPR053165">
    <property type="entry name" value="HSI-I_assembly_Hcp1"/>
</dbReference>
<dbReference type="Proteomes" id="UP001290861">
    <property type="component" value="Unassembled WGS sequence"/>
</dbReference>
<dbReference type="Pfam" id="PF05638">
    <property type="entry name" value="T6SS_HCP"/>
    <property type="match status" value="1"/>
</dbReference>
<dbReference type="Gene3D" id="2.30.110.20">
    <property type="entry name" value="Hcp1-like"/>
    <property type="match status" value="1"/>
</dbReference>
<dbReference type="SUPFAM" id="SSF141452">
    <property type="entry name" value="Hcp1-like"/>
    <property type="match status" value="1"/>
</dbReference>
<evidence type="ECO:0000313" key="3">
    <source>
        <dbReference type="Proteomes" id="UP001290861"/>
    </source>
</evidence>
<reference evidence="2 3" key="1">
    <citation type="journal article" date="2024" name="Appl. Environ. Microbiol.">
        <title>Pontiella agarivorans sp. nov., a novel marine anaerobic bacterium capable of degrading macroalgal polysaccharides and fixing nitrogen.</title>
        <authorList>
            <person name="Liu N."/>
            <person name="Kivenson V."/>
            <person name="Peng X."/>
            <person name="Cui Z."/>
            <person name="Lankiewicz T.S."/>
            <person name="Gosselin K.M."/>
            <person name="English C.J."/>
            <person name="Blair E.M."/>
            <person name="O'Malley M.A."/>
            <person name="Valentine D.L."/>
        </authorList>
    </citation>
    <scope>NUCLEOTIDE SEQUENCE [LARGE SCALE GENOMIC DNA]</scope>
    <source>
        <strain evidence="2 3">NLcol2</strain>
    </source>
</reference>
<proteinExistence type="predicted"/>
<comment type="caution">
    <text evidence="2">The sequence shown here is derived from an EMBL/GenBank/DDBJ whole genome shotgun (WGS) entry which is preliminary data.</text>
</comment>
<keyword evidence="3" id="KW-1185">Reference proteome</keyword>
<sequence>MKKSRQLIKGKRRLFAVCTSLLMAVVSSEAQTRLYAKFTNGPAGITYTGDVENPLYRGDTGWIELESLSFGVENSVTVGGGTTGGGGAGKASFNDIELEKAVNSASAALFQTCVTGAHWEDVEIVLVNPGFSGSVSRPYAVMKIELKLVMVQSITSNASSNGELPIESVVLKYGAHRITFYQPDPETGQVSEVGMTEWSVVLNDSVFTVSP</sequence>
<dbReference type="PANTHER" id="PTHR36152:SF1">
    <property type="entry name" value="UBIQUITIN-LIKE DOMAIN-CONTAINING PROTEIN"/>
    <property type="match status" value="1"/>
</dbReference>
<accession>A0ABU5MWE2</accession>
<organism evidence="2 3">
    <name type="scientific">Pontiella agarivorans</name>
    <dbReference type="NCBI Taxonomy" id="3038953"/>
    <lineage>
        <taxon>Bacteria</taxon>
        <taxon>Pseudomonadati</taxon>
        <taxon>Kiritimatiellota</taxon>
        <taxon>Kiritimatiellia</taxon>
        <taxon>Kiritimatiellales</taxon>
        <taxon>Pontiellaceae</taxon>
        <taxon>Pontiella</taxon>
    </lineage>
</organism>
<gene>
    <name evidence="2" type="ORF">P9H32_07755</name>
</gene>
<feature type="chain" id="PRO_5047455798" evidence="1">
    <location>
        <begin position="31"/>
        <end position="211"/>
    </location>
</feature>
<name>A0ABU5MWE2_9BACT</name>
<evidence type="ECO:0000256" key="1">
    <source>
        <dbReference type="SAM" id="SignalP"/>
    </source>
</evidence>